<evidence type="ECO:0000313" key="2">
    <source>
        <dbReference type="Proteomes" id="UP001328107"/>
    </source>
</evidence>
<accession>A0AAN4Z5F4</accession>
<comment type="caution">
    <text evidence="1">The sequence shown here is derived from an EMBL/GenBank/DDBJ whole genome shotgun (WGS) entry which is preliminary data.</text>
</comment>
<sequence>ANRILLYSGVVLDGEVLSTDHSVSLEPLAAELLGGSIGGVGPLDGHTVVAKASQETAMRAFSLGSRTPAAGSTPSLFMLVVLNAHPMRRAEELVTWKGVLVIVGSVEDDLGAGLGGDVSGRNGLGHVDDL</sequence>
<reference evidence="2" key="1">
    <citation type="submission" date="2022-10" db="EMBL/GenBank/DDBJ databases">
        <title>Genome assembly of Pristionchus species.</title>
        <authorList>
            <person name="Yoshida K."/>
            <person name="Sommer R.J."/>
        </authorList>
    </citation>
    <scope>NUCLEOTIDE SEQUENCE [LARGE SCALE GENOMIC DNA]</scope>
    <source>
        <strain evidence="2">RS5460</strain>
    </source>
</reference>
<proteinExistence type="predicted"/>
<gene>
    <name evidence="1" type="ORF">PMAYCL1PPCAC_03659</name>
</gene>
<keyword evidence="2" id="KW-1185">Reference proteome</keyword>
<evidence type="ECO:0000313" key="1">
    <source>
        <dbReference type="EMBL" id="GMR33464.1"/>
    </source>
</evidence>
<feature type="non-terminal residue" evidence="1">
    <location>
        <position position="130"/>
    </location>
</feature>
<dbReference type="Proteomes" id="UP001328107">
    <property type="component" value="Unassembled WGS sequence"/>
</dbReference>
<protein>
    <submittedName>
        <fullName evidence="1">Uncharacterized protein</fullName>
    </submittedName>
</protein>
<feature type="non-terminal residue" evidence="1">
    <location>
        <position position="1"/>
    </location>
</feature>
<dbReference type="EMBL" id="BTRK01000001">
    <property type="protein sequence ID" value="GMR33464.1"/>
    <property type="molecule type" value="Genomic_DNA"/>
</dbReference>
<dbReference type="AlphaFoldDB" id="A0AAN4Z5F4"/>
<name>A0AAN4Z5F4_9BILA</name>
<organism evidence="1 2">
    <name type="scientific">Pristionchus mayeri</name>
    <dbReference type="NCBI Taxonomy" id="1317129"/>
    <lineage>
        <taxon>Eukaryota</taxon>
        <taxon>Metazoa</taxon>
        <taxon>Ecdysozoa</taxon>
        <taxon>Nematoda</taxon>
        <taxon>Chromadorea</taxon>
        <taxon>Rhabditida</taxon>
        <taxon>Rhabditina</taxon>
        <taxon>Diplogasteromorpha</taxon>
        <taxon>Diplogasteroidea</taxon>
        <taxon>Neodiplogasteridae</taxon>
        <taxon>Pristionchus</taxon>
    </lineage>
</organism>